<dbReference type="SUPFAM" id="SSF53335">
    <property type="entry name" value="S-adenosyl-L-methionine-dependent methyltransferases"/>
    <property type="match status" value="1"/>
</dbReference>
<reference evidence="7 8" key="1">
    <citation type="submission" date="2019-06" db="EMBL/GenBank/DDBJ databases">
        <title>Comparative genomics and metabolomics analyses of clavulanic acid producing Streptomyces species provides insight into specialized metabolism and evolution of beta-lactam biosynthetic gene clusters.</title>
        <authorList>
            <person name="Moore M.A."/>
            <person name="Cruz-Morales P."/>
            <person name="Barona Gomez F."/>
            <person name="Kapil T."/>
        </authorList>
    </citation>
    <scope>NUCLEOTIDE SEQUENCE [LARGE SCALE GENOMIC DNA]</scope>
    <source>
        <strain evidence="7 8">T-272</strain>
    </source>
</reference>
<gene>
    <name evidence="7" type="ORF">FFZ77_31085</name>
</gene>
<evidence type="ECO:0000256" key="1">
    <source>
        <dbReference type="ARBA" id="ARBA00011900"/>
    </source>
</evidence>
<proteinExistence type="predicted"/>
<protein>
    <recommendedName>
        <fullName evidence="1">site-specific DNA-methyltransferase (adenine-specific)</fullName>
        <ecNumber evidence="1">2.1.1.72</ecNumber>
    </recommendedName>
</protein>
<evidence type="ECO:0000313" key="7">
    <source>
        <dbReference type="EMBL" id="MQS39869.1"/>
    </source>
</evidence>
<dbReference type="PANTHER" id="PTHR33841">
    <property type="entry name" value="DNA METHYLTRANSFERASE YEEA-RELATED"/>
    <property type="match status" value="1"/>
</dbReference>
<dbReference type="InterPro" id="IPR050953">
    <property type="entry name" value="N4_N6_ade-DNA_methylase"/>
</dbReference>
<evidence type="ECO:0000256" key="4">
    <source>
        <dbReference type="ARBA" id="ARBA00022691"/>
    </source>
</evidence>
<dbReference type="Proteomes" id="UP000460558">
    <property type="component" value="Unassembled WGS sequence"/>
</dbReference>
<comment type="catalytic activity">
    <reaction evidence="5">
        <text>a 2'-deoxyadenosine in DNA + S-adenosyl-L-methionine = an N(6)-methyl-2'-deoxyadenosine in DNA + S-adenosyl-L-homocysteine + H(+)</text>
        <dbReference type="Rhea" id="RHEA:15197"/>
        <dbReference type="Rhea" id="RHEA-COMP:12418"/>
        <dbReference type="Rhea" id="RHEA-COMP:12419"/>
        <dbReference type="ChEBI" id="CHEBI:15378"/>
        <dbReference type="ChEBI" id="CHEBI:57856"/>
        <dbReference type="ChEBI" id="CHEBI:59789"/>
        <dbReference type="ChEBI" id="CHEBI:90615"/>
        <dbReference type="ChEBI" id="CHEBI:90616"/>
        <dbReference type="EC" id="2.1.1.72"/>
    </reaction>
</comment>
<evidence type="ECO:0000313" key="8">
    <source>
        <dbReference type="Proteomes" id="UP000460558"/>
    </source>
</evidence>
<dbReference type="RefSeq" id="WP_407699048.1">
    <property type="nucleotide sequence ID" value="NZ_VDEQ01000370.1"/>
</dbReference>
<evidence type="ECO:0000256" key="5">
    <source>
        <dbReference type="ARBA" id="ARBA00047942"/>
    </source>
</evidence>
<organism evidence="7 8">
    <name type="scientific">Streptomyces katsurahamanus</name>
    <dbReference type="NCBI Taxonomy" id="2577098"/>
    <lineage>
        <taxon>Bacteria</taxon>
        <taxon>Bacillati</taxon>
        <taxon>Actinomycetota</taxon>
        <taxon>Actinomycetes</taxon>
        <taxon>Kitasatosporales</taxon>
        <taxon>Streptomycetaceae</taxon>
        <taxon>Streptomyces</taxon>
    </lineage>
</organism>
<dbReference type="EMBL" id="VDEQ01000370">
    <property type="protein sequence ID" value="MQS39869.1"/>
    <property type="molecule type" value="Genomic_DNA"/>
</dbReference>
<dbReference type="GO" id="GO:0032259">
    <property type="term" value="P:methylation"/>
    <property type="evidence" value="ECO:0007669"/>
    <property type="project" value="UniProtKB-KW"/>
</dbReference>
<sequence>YRFFHWHLEFPQIFRVPEPGDEDAEVDPETGWAGGFDCVVGNPPWGKVDFEDLKYFSVVEPSIAEVAGLARRTRIKEWAEENPEAGRQYAQELRKVKSTFLFVSGSGAFPLCARGLTLKGSTMLQTDQLFTERFASIVAPEGRSGCIVPTAIATGAGAQYLFGNLTRRGGIASLYDFENRKPLFSGVDSRYKFCLLSIVGRTSSEVAAKFAFFLLDAGDLEDVERVFALSPEEIALINPNTGTLPIFRTRRDADLTVSIYRYIPVLWDEVECVKNRWRIAFKAGLFHMTHDSDL</sequence>
<name>A0ABW9P365_9ACTN</name>
<evidence type="ECO:0000256" key="3">
    <source>
        <dbReference type="ARBA" id="ARBA00022679"/>
    </source>
</evidence>
<evidence type="ECO:0000259" key="6">
    <source>
        <dbReference type="Pfam" id="PF07669"/>
    </source>
</evidence>
<dbReference type="InterPro" id="IPR011639">
    <property type="entry name" value="MethylTrfase_TaqI-like_dom"/>
</dbReference>
<keyword evidence="3" id="KW-0808">Transferase</keyword>
<accession>A0ABW9P365</accession>
<feature type="non-terminal residue" evidence="7">
    <location>
        <position position="294"/>
    </location>
</feature>
<dbReference type="Gene3D" id="3.40.50.150">
    <property type="entry name" value="Vaccinia Virus protein VP39"/>
    <property type="match status" value="1"/>
</dbReference>
<dbReference type="GO" id="GO:0008168">
    <property type="term" value="F:methyltransferase activity"/>
    <property type="evidence" value="ECO:0007669"/>
    <property type="project" value="UniProtKB-KW"/>
</dbReference>
<comment type="caution">
    <text evidence="7">The sequence shown here is derived from an EMBL/GenBank/DDBJ whole genome shotgun (WGS) entry which is preliminary data.</text>
</comment>
<dbReference type="EC" id="2.1.1.72" evidence="1"/>
<feature type="non-terminal residue" evidence="7">
    <location>
        <position position="1"/>
    </location>
</feature>
<evidence type="ECO:0000256" key="2">
    <source>
        <dbReference type="ARBA" id="ARBA00022603"/>
    </source>
</evidence>
<keyword evidence="4" id="KW-0949">S-adenosyl-L-methionine</keyword>
<dbReference type="InterPro" id="IPR029063">
    <property type="entry name" value="SAM-dependent_MTases_sf"/>
</dbReference>
<dbReference type="PANTHER" id="PTHR33841:SF1">
    <property type="entry name" value="DNA METHYLTRANSFERASE A"/>
    <property type="match status" value="1"/>
</dbReference>
<feature type="domain" description="Type II methyltransferase M.TaqI-like" evidence="6">
    <location>
        <begin position="3"/>
        <end position="49"/>
    </location>
</feature>
<keyword evidence="8" id="KW-1185">Reference proteome</keyword>
<dbReference type="Pfam" id="PF07669">
    <property type="entry name" value="Eco57I"/>
    <property type="match status" value="1"/>
</dbReference>
<keyword evidence="2 7" id="KW-0489">Methyltransferase</keyword>